<evidence type="ECO:0000259" key="3">
    <source>
        <dbReference type="PROSITE" id="PS50222"/>
    </source>
</evidence>
<feature type="transmembrane region" description="Helical" evidence="2">
    <location>
        <begin position="1876"/>
        <end position="1897"/>
    </location>
</feature>
<evidence type="ECO:0000313" key="4">
    <source>
        <dbReference type="EMBL" id="WIA09254.1"/>
    </source>
</evidence>
<evidence type="ECO:0000256" key="1">
    <source>
        <dbReference type="SAM" id="MobiDB-lite"/>
    </source>
</evidence>
<dbReference type="InterPro" id="IPR002048">
    <property type="entry name" value="EF_hand_dom"/>
</dbReference>
<dbReference type="InterPro" id="IPR006626">
    <property type="entry name" value="PbH1"/>
</dbReference>
<proteinExistence type="predicted"/>
<keyword evidence="2" id="KW-1133">Transmembrane helix</keyword>
<dbReference type="Pfam" id="PF13229">
    <property type="entry name" value="Beta_helix"/>
    <property type="match status" value="1"/>
</dbReference>
<feature type="transmembrane region" description="Helical" evidence="2">
    <location>
        <begin position="1713"/>
        <end position="1733"/>
    </location>
</feature>
<accession>A0ABY8TJH1</accession>
<dbReference type="SUPFAM" id="SSF51126">
    <property type="entry name" value="Pectin lyase-like"/>
    <property type="match status" value="5"/>
</dbReference>
<feature type="transmembrane region" description="Helical" evidence="2">
    <location>
        <begin position="1974"/>
        <end position="1995"/>
    </location>
</feature>
<dbReference type="Proteomes" id="UP001244341">
    <property type="component" value="Chromosome 1b"/>
</dbReference>
<protein>
    <recommendedName>
        <fullName evidence="3">EF-hand domain-containing protein</fullName>
    </recommendedName>
</protein>
<dbReference type="SMART" id="SM00710">
    <property type="entry name" value="PbH1"/>
    <property type="match status" value="10"/>
</dbReference>
<feature type="transmembrane region" description="Helical" evidence="2">
    <location>
        <begin position="1936"/>
        <end position="1954"/>
    </location>
</feature>
<keyword evidence="2" id="KW-0812">Transmembrane</keyword>
<dbReference type="PROSITE" id="PS00018">
    <property type="entry name" value="EF_HAND_1"/>
    <property type="match status" value="1"/>
</dbReference>
<evidence type="ECO:0000256" key="2">
    <source>
        <dbReference type="SAM" id="Phobius"/>
    </source>
</evidence>
<keyword evidence="2" id="KW-0472">Membrane</keyword>
<sequence>MGPGLSYQPFSVSGAQRVAVATWADLQREVEAATGPIYVTLSGSLTADTPLVVSSKPSLVVVAGPADITCSDSAGSSAFVIQRSPAVMLQDLTISGCSGTAITVNSTAGATAPAPITTAAGGGRAMPAPIVVLKNVAVSSCSCGRGAAVAASSSRVVLDGCSFSNNTAQGCGAGLFADRAAVLVLNSEFTNNQGSSAGGFGDSCRGGAIHAQRSWLGAARSSFSGNRAANGSAVLLLQPVGMSQLQDCSFESNQPRPGTSADFVSSSGAVGLVGAGVTHVLQRGVSDCEPVKDGLTVARCTFSNNTAEINGGRGGSISVNDAYLAVINTTFVGPAANSSPPAASQAGLKGKAGKTPQRQEMALNGGCIGMDSSTLYVAGSRFSRCSAHLLGGAISMLRVTSVILDSVIDSASGDQGGAIRASNGYHLLRNVSVTNCHALNAGAGLWLEASDEMDVHMQGCTLEGNSLTGRGGALRAERIDEAGAVFVLSIHDSRFTRNTASFGAGLALLAADIADIRNNVFAHNTALQAGGGLWCSNKAVDTEGTAFRLTNNTWLNNTALIRGGGVITNPCNVTLHGDRFLGNSAAQEGGGLMVYGGEQVLLHNTQVSCNSAQQGAGVAVKLSDERVDSGVTIKCSSITANGVASDAAARQACMKGMSAAAALAKPASEALLAAAAAAAASPAAEPEAAGTDIGGGLWVARDQEAVLISSTIGGNRAVKAGAGVYLDKGAHLELSSSEAGMTAVSHNNCTAGSGGALFMNDKSELLAIEATLSSNRGTFGGAVFAMGNETYLELEAVTMNNNTAAAGGAVATLGGSTVNCTADCTFNFNQARVGGALMLHRGSSILASATLQGNIAAAATGAAAATAAATIYYKLGEVPTSAGGAVYAWMGALQLTRCTVSSNVAWGANGRGGGVFVHGASLQVKDTVFADNYASSAGGAVLLGPLGAHSLKVTRSNFTGNAARQYGGALAAGLLLPGDAAAANAQAVQREPDSSWRLQLSGTHFASNTAGKQGGALSCSLCDSVAITGSSFTSNAAVQTGGGISCVSCQAYITDGCSFLSNQAASGAGACILAAGDGSTTSNNEFTRNVASQAAAADASARLNAAAAAADHVATSHHGVPPNGNAATAAGSGITLLSSKETLPACGVVGTGGGMCLGLWDAGFSLLGRNSFSNNSAVYGAGLFIEACPEGAEQCPLLVDVGKLVFKGNALAAGGAAATAGVNQRRLLQAQGSDTGYWQSGPLSAHMINCPRRAACRRDAAADKRLACLQQQQLMLNNPEYSDDISAAIKGRRSGRALTPWDALREECRPILQQLAAGSTQPGSGPGQALPALIDKVLLGSNRHLLQGTAPLTQYLAFNSSEAIADAYATIMCAEGYQGRLCAHCLFPGTQQSGAWGSTFSGSCGKCSSRSVAASAYALSRLFDFAMVGLLIITTLVEMKKRRAEVVKARQAMLAKMAGKGGRAAGATPAASGGEGAGGGVSRPRGGSLEAPAGLSAGPFGESGTPGMMPPMREEEQPQPQPAAAGRATAGRPPREFIPEANESSAHGAASDGRAPGQPPIERIPGSGAAGYNGPTETPTPDYIATHAPVIVDPSVPQLHYQKPLQRVPLFVREVAGSSGGRKHAVACYTPASLQLGELFEVLKDFLQVLGILQTVLLSWQTAAAAATAATAAISGVNVTPMSTKAWISLDCLLPRTLDVARQLQLYHIAAQLLLPVCYALIVLCIFLAYAGYVSLRTRQPLWRGVLRMRLQAPIISSCLVMLSYFYPSVAYTVLGVFRCRYLDPSSGSSSSSVEGEVLRAPGWYWALDLERQCFVDGEHRALALGLGIPGALLLLAYPLAQALVLARRVAAGQVTGTSEFFARYGHLVEDFRPRLFFWASIVELRKLLLVAVVLGFESTGVLSQLMACGALLLGYCAALMGLLPYPYRLLNRLHLAAGGVLLAVVWINLYIATDGDAGDALSAAALGRRSLGLQLLSVVLVLAMVALLLLMFAVRVARQVKAVLDVDGDGRVSRADIDALLARLQREGGLAAKLLSCLGPRRRHGAAAAAATASCRGASASP</sequence>
<feature type="transmembrane region" description="Helical" evidence="2">
    <location>
        <begin position="1903"/>
        <end position="1924"/>
    </location>
</feature>
<keyword evidence="5" id="KW-1185">Reference proteome</keyword>
<feature type="compositionally biased region" description="Low complexity" evidence="1">
    <location>
        <begin position="1522"/>
        <end position="1532"/>
    </location>
</feature>
<dbReference type="InterPro" id="IPR011050">
    <property type="entry name" value="Pectin_lyase_fold/virulence"/>
</dbReference>
<dbReference type="EMBL" id="CP126208">
    <property type="protein sequence ID" value="WIA09254.1"/>
    <property type="molecule type" value="Genomic_DNA"/>
</dbReference>
<dbReference type="PANTHER" id="PTHR11319">
    <property type="entry name" value="G PROTEIN-COUPLED RECEPTOR-RELATED"/>
    <property type="match status" value="1"/>
</dbReference>
<feature type="transmembrane region" description="Helical" evidence="2">
    <location>
        <begin position="1753"/>
        <end position="1778"/>
    </location>
</feature>
<reference evidence="4 5" key="1">
    <citation type="submission" date="2023-05" db="EMBL/GenBank/DDBJ databases">
        <title>A 100% complete, gapless, phased diploid assembly of the Scenedesmus obliquus UTEX 3031 genome.</title>
        <authorList>
            <person name="Biondi T.C."/>
            <person name="Hanschen E.R."/>
            <person name="Kwon T."/>
            <person name="Eng W."/>
            <person name="Kruse C.P.S."/>
            <person name="Koehler S.I."/>
            <person name="Kunde Y."/>
            <person name="Gleasner C.D."/>
            <person name="You Mak K.T."/>
            <person name="Polle J."/>
            <person name="Hovde B.T."/>
            <person name="Starkenburg S.R."/>
        </authorList>
    </citation>
    <scope>NUCLEOTIDE SEQUENCE [LARGE SCALE GENOMIC DNA]</scope>
    <source>
        <strain evidence="4 5">DOE0152z</strain>
    </source>
</reference>
<gene>
    <name evidence="4" type="ORF">OEZ85_008662</name>
</gene>
<dbReference type="InterPro" id="IPR039448">
    <property type="entry name" value="Beta_helix"/>
</dbReference>
<organism evidence="4 5">
    <name type="scientific">Tetradesmus obliquus</name>
    <name type="common">Green alga</name>
    <name type="synonym">Acutodesmus obliquus</name>
    <dbReference type="NCBI Taxonomy" id="3088"/>
    <lineage>
        <taxon>Eukaryota</taxon>
        <taxon>Viridiplantae</taxon>
        <taxon>Chlorophyta</taxon>
        <taxon>core chlorophytes</taxon>
        <taxon>Chlorophyceae</taxon>
        <taxon>CS clade</taxon>
        <taxon>Sphaeropleales</taxon>
        <taxon>Scenedesmaceae</taxon>
        <taxon>Tetradesmus</taxon>
    </lineage>
</organism>
<feature type="domain" description="EF-hand" evidence="3">
    <location>
        <begin position="1993"/>
        <end position="2028"/>
    </location>
</feature>
<dbReference type="PROSITE" id="PS50222">
    <property type="entry name" value="EF_HAND_2"/>
    <property type="match status" value="1"/>
</dbReference>
<dbReference type="PANTHER" id="PTHR11319:SF35">
    <property type="entry name" value="OUTER MEMBRANE PROTEIN PMPC-RELATED"/>
    <property type="match status" value="1"/>
</dbReference>
<name>A0ABY8TJH1_TETOB</name>
<feature type="region of interest" description="Disordered" evidence="1">
    <location>
        <begin position="1460"/>
        <end position="1583"/>
    </location>
</feature>
<dbReference type="InterPro" id="IPR018247">
    <property type="entry name" value="EF_Hand_1_Ca_BS"/>
</dbReference>
<evidence type="ECO:0000313" key="5">
    <source>
        <dbReference type="Proteomes" id="UP001244341"/>
    </source>
</evidence>